<dbReference type="EMBL" id="JAMQGO010000003">
    <property type="protein sequence ID" value="MCM2561841.1"/>
    <property type="molecule type" value="Genomic_DNA"/>
</dbReference>
<evidence type="ECO:0000313" key="2">
    <source>
        <dbReference type="Proteomes" id="UP001203036"/>
    </source>
</evidence>
<comment type="caution">
    <text evidence="1">The sequence shown here is derived from an EMBL/GenBank/DDBJ whole genome shotgun (WGS) entry which is preliminary data.</text>
</comment>
<keyword evidence="2" id="KW-1185">Reference proteome</keyword>
<reference evidence="1" key="1">
    <citation type="submission" date="2022-06" db="EMBL/GenBank/DDBJ databases">
        <title>Lutimaribacter sp. EGI FJ00013, a novel bacterium isolated from a salt lake sediment enrichment.</title>
        <authorList>
            <person name="Gao L."/>
            <person name="Fang B.-Z."/>
            <person name="Li W.-J."/>
        </authorList>
    </citation>
    <scope>NUCLEOTIDE SEQUENCE</scope>
    <source>
        <strain evidence="1">EGI FJ00013</strain>
    </source>
</reference>
<name>A0ACC5ZUW8_9RHOB</name>
<protein>
    <submittedName>
        <fullName evidence="1">Uncharacterized protein</fullName>
    </submittedName>
</protein>
<sequence>MEKIKNCAPQKSVSRHDRVYNRPFDRYKWAKGASSGRAEIDNEQFRSPSAASRGGKAVFEIGTESEEGAAAQTGSEKDRAQEARAPAESDRCVLSGDTTLFLADHLGRVMAAWRRGGSADRAGGWLCLHDSARL</sequence>
<organism evidence="1 2">
    <name type="scientific">Lutimaribacter degradans</name>
    <dbReference type="NCBI Taxonomy" id="2945989"/>
    <lineage>
        <taxon>Bacteria</taxon>
        <taxon>Pseudomonadati</taxon>
        <taxon>Pseudomonadota</taxon>
        <taxon>Alphaproteobacteria</taxon>
        <taxon>Rhodobacterales</taxon>
        <taxon>Roseobacteraceae</taxon>
        <taxon>Lutimaribacter</taxon>
    </lineage>
</organism>
<accession>A0ACC5ZUW8</accession>
<gene>
    <name evidence="1" type="ORF">M8744_06775</name>
</gene>
<dbReference type="Proteomes" id="UP001203036">
    <property type="component" value="Unassembled WGS sequence"/>
</dbReference>
<evidence type="ECO:0000313" key="1">
    <source>
        <dbReference type="EMBL" id="MCM2561841.1"/>
    </source>
</evidence>
<proteinExistence type="predicted"/>